<evidence type="ECO:0000259" key="3">
    <source>
        <dbReference type="PROSITE" id="PS50003"/>
    </source>
</evidence>
<protein>
    <recommendedName>
        <fullName evidence="3">PH domain-containing protein</fullName>
    </recommendedName>
</protein>
<comment type="caution">
    <text evidence="4">The sequence shown here is derived from an EMBL/GenBank/DDBJ whole genome shotgun (WGS) entry which is preliminary data.</text>
</comment>
<evidence type="ECO:0000313" key="5">
    <source>
        <dbReference type="Proteomes" id="UP001212841"/>
    </source>
</evidence>
<accession>A0AAD5X4S2</accession>
<reference evidence="4" key="1">
    <citation type="submission" date="2020-05" db="EMBL/GenBank/DDBJ databases">
        <title>Phylogenomic resolution of chytrid fungi.</title>
        <authorList>
            <person name="Stajich J.E."/>
            <person name="Amses K."/>
            <person name="Simmons R."/>
            <person name="Seto K."/>
            <person name="Myers J."/>
            <person name="Bonds A."/>
            <person name="Quandt C.A."/>
            <person name="Barry K."/>
            <person name="Liu P."/>
            <person name="Grigoriev I."/>
            <person name="Longcore J.E."/>
            <person name="James T.Y."/>
        </authorList>
    </citation>
    <scope>NUCLEOTIDE SEQUENCE</scope>
    <source>
        <strain evidence="4">JEL0318</strain>
    </source>
</reference>
<feature type="compositionally biased region" description="Low complexity" evidence="2">
    <location>
        <begin position="727"/>
        <end position="745"/>
    </location>
</feature>
<feature type="domain" description="PH" evidence="3">
    <location>
        <begin position="145"/>
        <end position="256"/>
    </location>
</feature>
<feature type="region of interest" description="Disordered" evidence="2">
    <location>
        <begin position="868"/>
        <end position="891"/>
    </location>
</feature>
<feature type="compositionally biased region" description="Basic and acidic residues" evidence="2">
    <location>
        <begin position="868"/>
        <end position="880"/>
    </location>
</feature>
<dbReference type="Gene3D" id="2.30.29.30">
    <property type="entry name" value="Pleckstrin-homology domain (PH domain)/Phosphotyrosine-binding domain (PTB)"/>
    <property type="match status" value="1"/>
</dbReference>
<organism evidence="4 5">
    <name type="scientific">Rhizophlyctis rosea</name>
    <dbReference type="NCBI Taxonomy" id="64517"/>
    <lineage>
        <taxon>Eukaryota</taxon>
        <taxon>Fungi</taxon>
        <taxon>Fungi incertae sedis</taxon>
        <taxon>Chytridiomycota</taxon>
        <taxon>Chytridiomycota incertae sedis</taxon>
        <taxon>Chytridiomycetes</taxon>
        <taxon>Rhizophlyctidales</taxon>
        <taxon>Rhizophlyctidaceae</taxon>
        <taxon>Rhizophlyctis</taxon>
    </lineage>
</organism>
<proteinExistence type="predicted"/>
<dbReference type="PROSITE" id="PS50003">
    <property type="entry name" value="PH_DOMAIN"/>
    <property type="match status" value="1"/>
</dbReference>
<keyword evidence="1" id="KW-0175">Coiled coil</keyword>
<feature type="compositionally biased region" description="Polar residues" evidence="2">
    <location>
        <begin position="12"/>
        <end position="34"/>
    </location>
</feature>
<dbReference type="SMART" id="SM00233">
    <property type="entry name" value="PH"/>
    <property type="match status" value="1"/>
</dbReference>
<feature type="coiled-coil region" evidence="1">
    <location>
        <begin position="389"/>
        <end position="416"/>
    </location>
</feature>
<feature type="compositionally biased region" description="Basic and acidic residues" evidence="2">
    <location>
        <begin position="39"/>
        <end position="48"/>
    </location>
</feature>
<sequence>MDRQHLLPSRVQHGSNYGSRSASTHYSRSPSYNGVGSAPEKDSKERAKGGMVYTHADVDVDNTNGTKNIYPPVGGSYSYQHSQLLHDDSDEDQLEVTVSTPAIGTMQCDRRPSNTFTASSMFQNRSAPHHELEVDEDMCRPPASEIAREGYLWIQTSLHWKRYHTVATYDINGIGIIQLYIDEYDQTPNRILSLSPFKSVTPAPAAPTDAEVRTGRFEFHLTAHSSGTSTDGDICFAAENHIERNAWVMALKILCSGGKGGQEEEGGLVTTEMEAVDEISRKRMGDEVMEVPVVVLSTDETPDSVEGQTTPTSTIEALITELMDELKFRTSNLGKMVDRVLKGQANQFRPNSTSDSQLPTTIDSSVGEKLEEMHAILSKLGTRFEATTFSDLQDKMDDLQKNIMAWDERRQSIETELKETLSSLRNHDLLPILTSNHAELVSLLSQHQPTNTASHPPPSPETQTILQTLEPILLEIRARLTIALSRSPSPSHSHSQHTFDRPSSQMIVGMNDKLVRVTKLVEHVADSWEGKIREIQGRVGSHTETGGGDVSGVYARELASAVEDVEKRVKGVGKDVGEVDSKVGGMVKRFEEVRENVENVVDLLRGDDGSSVIEELKEFVGSLGEQVKDVRDRVMDSSVTSERLSALVSMMEVIQEGVSKLGGGAKSSTTTSSTAQEISRLTNMTESIHHSLVSYLPIDLDTKLNSIQHTLTTLSHSAPSHRITNASSSSSPWSSTHTPSPSSATLQKTPHPTPFEQEMTRHAITTSESLDSIQHTLARLVEWFDESGVLSSQPSSSSPPKKTAAARVVDVTETDEIKDTVLEIRDMLLQDRRGAGGGGGGGTGCECGQVSARELFKMREERDSLKREIEELRGERDRLSGEGGGRGRRYM</sequence>
<dbReference type="EMBL" id="JADGJD010000095">
    <property type="protein sequence ID" value="KAJ3055102.1"/>
    <property type="molecule type" value="Genomic_DNA"/>
</dbReference>
<feature type="region of interest" description="Disordered" evidence="2">
    <location>
        <begin position="717"/>
        <end position="753"/>
    </location>
</feature>
<gene>
    <name evidence="4" type="ORF">HK097_011477</name>
</gene>
<feature type="region of interest" description="Disordered" evidence="2">
    <location>
        <begin position="1"/>
        <end position="48"/>
    </location>
</feature>
<name>A0AAD5X4S2_9FUNG</name>
<dbReference type="AlphaFoldDB" id="A0AAD5X4S2"/>
<dbReference type="InterPro" id="IPR001849">
    <property type="entry name" value="PH_domain"/>
</dbReference>
<evidence type="ECO:0000256" key="2">
    <source>
        <dbReference type="SAM" id="MobiDB-lite"/>
    </source>
</evidence>
<evidence type="ECO:0000256" key="1">
    <source>
        <dbReference type="SAM" id="Coils"/>
    </source>
</evidence>
<keyword evidence="5" id="KW-1185">Reference proteome</keyword>
<dbReference type="SUPFAM" id="SSF50729">
    <property type="entry name" value="PH domain-like"/>
    <property type="match status" value="1"/>
</dbReference>
<dbReference type="Proteomes" id="UP001212841">
    <property type="component" value="Unassembled WGS sequence"/>
</dbReference>
<dbReference type="InterPro" id="IPR011993">
    <property type="entry name" value="PH-like_dom_sf"/>
</dbReference>
<evidence type="ECO:0000313" key="4">
    <source>
        <dbReference type="EMBL" id="KAJ3055102.1"/>
    </source>
</evidence>
<feature type="compositionally biased region" description="Polar residues" evidence="2">
    <location>
        <begin position="717"/>
        <end position="726"/>
    </location>
</feature>